<name>D9R1X6_LACSW</name>
<dbReference type="PaxDb" id="610130-Closa_0227"/>
<protein>
    <recommendedName>
        <fullName evidence="1">Phosphatidylglycerol lysyltransferase C-terminal domain-containing protein</fullName>
    </recommendedName>
</protein>
<evidence type="ECO:0000313" key="3">
    <source>
        <dbReference type="Proteomes" id="UP000001662"/>
    </source>
</evidence>
<dbReference type="InterPro" id="IPR016181">
    <property type="entry name" value="Acyl_CoA_acyltransferase"/>
</dbReference>
<dbReference type="HOGENOM" id="CLU_058411_0_0_9"/>
<dbReference type="PIRSF" id="PIRSF018688">
    <property type="entry name" value="UCP018688"/>
    <property type="match status" value="1"/>
</dbReference>
<accession>D9R1X6</accession>
<dbReference type="Pfam" id="PF09924">
    <property type="entry name" value="LPG_synthase_C"/>
    <property type="match status" value="1"/>
</dbReference>
<dbReference type="PANTHER" id="PTHR41373:SF1">
    <property type="entry name" value="PHOSPHATIDYLGLYCEROL LYSYLTRANSFERASE C-TERMINAL DOMAIN-CONTAINING PROTEIN"/>
    <property type="match status" value="1"/>
</dbReference>
<organism evidence="2 3">
    <name type="scientific">Lacrimispora saccharolytica (strain ATCC 35040 / DSM 2544 / NRCC 2533 / WM1)</name>
    <name type="common">Clostridium saccharolyticum</name>
    <dbReference type="NCBI Taxonomy" id="610130"/>
    <lineage>
        <taxon>Bacteria</taxon>
        <taxon>Bacillati</taxon>
        <taxon>Bacillota</taxon>
        <taxon>Clostridia</taxon>
        <taxon>Lachnospirales</taxon>
        <taxon>Lachnospiraceae</taxon>
        <taxon>Lacrimispora</taxon>
    </lineage>
</organism>
<evidence type="ECO:0000313" key="2">
    <source>
        <dbReference type="EMBL" id="ADL02867.1"/>
    </source>
</evidence>
<dbReference type="EMBL" id="CP002109">
    <property type="protein sequence ID" value="ADL02867.1"/>
    <property type="molecule type" value="Genomic_DNA"/>
</dbReference>
<dbReference type="InterPro" id="IPR024320">
    <property type="entry name" value="LPG_synthase_C"/>
</dbReference>
<dbReference type="STRING" id="610130.Closa_0227"/>
<evidence type="ECO:0000259" key="1">
    <source>
        <dbReference type="Pfam" id="PF09924"/>
    </source>
</evidence>
<feature type="domain" description="Phosphatidylglycerol lysyltransferase C-terminal" evidence="1">
    <location>
        <begin position="36"/>
        <end position="300"/>
    </location>
</feature>
<dbReference type="SUPFAM" id="SSF55729">
    <property type="entry name" value="Acyl-CoA N-acyltransferases (Nat)"/>
    <property type="match status" value="2"/>
</dbReference>
<dbReference type="OrthoDB" id="9765580at2"/>
<gene>
    <name evidence="2" type="ordered locus">Closa_0227</name>
</gene>
<dbReference type="PANTHER" id="PTHR41373">
    <property type="entry name" value="DUF2156 DOMAIN-CONTAINING PROTEIN"/>
    <property type="match status" value="1"/>
</dbReference>
<keyword evidence="3" id="KW-1185">Reference proteome</keyword>
<reference evidence="2" key="1">
    <citation type="submission" date="2010-07" db="EMBL/GenBank/DDBJ databases">
        <title>Complete sequence of Clostridium saccharolyticum WM1.</title>
        <authorList>
            <consortium name="US DOE Joint Genome Institute"/>
            <person name="Lucas S."/>
            <person name="Copeland A."/>
            <person name="Lapidus A."/>
            <person name="Cheng J.-F."/>
            <person name="Bruce D."/>
            <person name="Goodwin L."/>
            <person name="Pitluck S."/>
            <person name="Chertkov O."/>
            <person name="Detter J.C."/>
            <person name="Han C."/>
            <person name="Tapia R."/>
            <person name="Land M."/>
            <person name="Hauser L."/>
            <person name="Chang Y.-J."/>
            <person name="Jeffries C."/>
            <person name="Kyrpides N."/>
            <person name="Ivanova N."/>
            <person name="Mikhailova N."/>
            <person name="Mouttaki H."/>
            <person name="Lin L."/>
            <person name="Zhou J."/>
            <person name="Hemme C.L."/>
            <person name="Woyke T."/>
        </authorList>
    </citation>
    <scope>NUCLEOTIDE SEQUENCE [LARGE SCALE GENOMIC DNA]</scope>
    <source>
        <strain evidence="2">WM1</strain>
    </source>
</reference>
<dbReference type="Gene3D" id="3.40.630.30">
    <property type="match status" value="1"/>
</dbReference>
<dbReference type="RefSeq" id="WP_013270967.1">
    <property type="nucleotide sequence ID" value="NC_014376.1"/>
</dbReference>
<dbReference type="InterPro" id="IPR016732">
    <property type="entry name" value="UCP018688"/>
</dbReference>
<sequence length="308" mass="36178">MNLQFKPVEAEDISKIAPFYALRPNKTCDSVYLDSFIWRNYYHVKYAISDGKALQFLMEKDGEPFSAMPMCKEEDLPHYFQEMVEYFNQVLKKPFRIFLADEAAVKYLKLDPEKFEVREEEDLKDYLYDGEAMRTLAGKKLHKKKNHLNSFIREYEGRYEYRTLCCSDRDDVLGFLDEWWENKVEAAEFVRQLDYEVMGIHDILKNCSVLNVRMAGVFIDGALKAFTIGTYNPLENMAVIHIEKADPNVKGLYQFINQQFLIHAFPEKPVLVNREDDVGMEGLRKAKMSYYPIDFARKYGVAQKDFSL</sequence>
<dbReference type="eggNOG" id="COG4866">
    <property type="taxonomic scope" value="Bacteria"/>
</dbReference>
<proteinExistence type="predicted"/>
<dbReference type="KEGG" id="csh:Closa_0227"/>
<dbReference type="AlphaFoldDB" id="D9R1X6"/>
<dbReference type="Proteomes" id="UP000001662">
    <property type="component" value="Chromosome"/>
</dbReference>